<evidence type="ECO:0000256" key="4">
    <source>
        <dbReference type="ARBA" id="ARBA00023125"/>
    </source>
</evidence>
<protein>
    <recommendedName>
        <fullName evidence="6">Mutator family transposase</fullName>
    </recommendedName>
</protein>
<dbReference type="Pfam" id="PF00872">
    <property type="entry name" value="Transposase_mut"/>
    <property type="match status" value="1"/>
</dbReference>
<dbReference type="AlphaFoldDB" id="A0ABD5JMS3"/>
<keyword evidence="3 6" id="KW-0815">Transposition</keyword>
<proteinExistence type="inferred from homology"/>
<gene>
    <name evidence="7" type="ORF">V2K49_40160</name>
</gene>
<dbReference type="PANTHER" id="PTHR33217">
    <property type="entry name" value="TRANSPOSASE FOR INSERTION SEQUENCE ELEMENT IS1081"/>
    <property type="match status" value="1"/>
</dbReference>
<reference evidence="7 8" key="1">
    <citation type="submission" date="2023-11" db="EMBL/GenBank/DDBJ databases">
        <title>30 novel species of actinomycetes from the DSMZ collection.</title>
        <authorList>
            <person name="Nouioui I."/>
        </authorList>
    </citation>
    <scope>NUCLEOTIDE SEQUENCE [LARGE SCALE GENOMIC DNA]</scope>
    <source>
        <strain evidence="7 8">DSM 41602</strain>
    </source>
</reference>
<dbReference type="GO" id="GO:0003677">
    <property type="term" value="F:DNA binding"/>
    <property type="evidence" value="ECO:0007669"/>
    <property type="project" value="UniProtKB-UniRule"/>
</dbReference>
<comment type="similarity">
    <text evidence="2 6">Belongs to the transposase mutator family.</text>
</comment>
<evidence type="ECO:0000256" key="5">
    <source>
        <dbReference type="ARBA" id="ARBA00023172"/>
    </source>
</evidence>
<dbReference type="EMBL" id="JAZBJQ010000043">
    <property type="protein sequence ID" value="MEE4589174.1"/>
    <property type="molecule type" value="Genomic_DNA"/>
</dbReference>
<accession>A0ABD5JMS3</accession>
<dbReference type="GO" id="GO:0006313">
    <property type="term" value="P:DNA transposition"/>
    <property type="evidence" value="ECO:0007669"/>
    <property type="project" value="UniProtKB-UniRule"/>
</dbReference>
<keyword evidence="4 6" id="KW-0238">DNA-binding</keyword>
<keyword evidence="5 6" id="KW-0233">DNA recombination</keyword>
<dbReference type="InterPro" id="IPR001207">
    <property type="entry name" value="Transposase_mutator"/>
</dbReference>
<name>A0ABD5JMS3_9ACTN</name>
<comment type="function">
    <text evidence="1 6">Required for the transposition of the insertion element.</text>
</comment>
<comment type="caution">
    <text evidence="7">The sequence shown here is derived from an EMBL/GenBank/DDBJ whole genome shotgun (WGS) entry which is preliminary data.</text>
</comment>
<dbReference type="GO" id="GO:0004803">
    <property type="term" value="F:transposase activity"/>
    <property type="evidence" value="ECO:0007669"/>
    <property type="project" value="UniProtKB-UniRule"/>
</dbReference>
<evidence type="ECO:0000256" key="1">
    <source>
        <dbReference type="ARBA" id="ARBA00002190"/>
    </source>
</evidence>
<evidence type="ECO:0000313" key="8">
    <source>
        <dbReference type="Proteomes" id="UP001354649"/>
    </source>
</evidence>
<evidence type="ECO:0000256" key="6">
    <source>
        <dbReference type="RuleBase" id="RU365089"/>
    </source>
</evidence>
<organism evidence="7 8">
    <name type="scientific">Streptomyces antimycoticus</name>
    <dbReference type="NCBI Taxonomy" id="68175"/>
    <lineage>
        <taxon>Bacteria</taxon>
        <taxon>Bacillati</taxon>
        <taxon>Actinomycetota</taxon>
        <taxon>Actinomycetes</taxon>
        <taxon>Kitasatosporales</taxon>
        <taxon>Streptomycetaceae</taxon>
        <taxon>Streptomyces</taxon>
        <taxon>Streptomyces violaceusniger group</taxon>
    </lineage>
</organism>
<dbReference type="PANTHER" id="PTHR33217:SF8">
    <property type="entry name" value="MUTATOR FAMILY TRANSPOSASE"/>
    <property type="match status" value="1"/>
</dbReference>
<keyword evidence="6" id="KW-0814">Transposable element</keyword>
<evidence type="ECO:0000313" key="7">
    <source>
        <dbReference type="EMBL" id="MEE4589174.1"/>
    </source>
</evidence>
<dbReference type="Proteomes" id="UP001354649">
    <property type="component" value="Unassembled WGS sequence"/>
</dbReference>
<evidence type="ECO:0000256" key="2">
    <source>
        <dbReference type="ARBA" id="ARBA00010961"/>
    </source>
</evidence>
<sequence length="146" mass="16780">MSFRTAQEFTASELGQRYPAVVRTWQAAWSEFTPYLAFPPEIRKVVFPTNLIESINARLRKTTRNRGHFPSEQAVLKVLYLAVRELIIPKASDINHVAAHWKKALNQFSLFLRGPDQHHIGPKDLHKDTDSSRQPATGVVRLHGRW</sequence>
<evidence type="ECO:0000256" key="3">
    <source>
        <dbReference type="ARBA" id="ARBA00022578"/>
    </source>
</evidence>